<gene>
    <name evidence="2" type="ordered locus">M5M_00130</name>
</gene>
<name>K4KGF3_SIMAS</name>
<dbReference type="STRING" id="1117647.M5M_00130"/>
<dbReference type="RefSeq" id="WP_015045438.1">
    <property type="nucleotide sequence ID" value="NC_018868.3"/>
</dbReference>
<dbReference type="InterPro" id="IPR008557">
    <property type="entry name" value="PhoX"/>
</dbReference>
<accession>K4KGF3</accession>
<dbReference type="EMBL" id="CP003746">
    <property type="protein sequence ID" value="AFU97265.1"/>
    <property type="molecule type" value="Genomic_DNA"/>
</dbReference>
<feature type="chain" id="PRO_5003879673" evidence="1">
    <location>
        <begin position="22"/>
        <end position="567"/>
    </location>
</feature>
<feature type="signal peptide" evidence="1">
    <location>
        <begin position="1"/>
        <end position="21"/>
    </location>
</feature>
<evidence type="ECO:0000313" key="2">
    <source>
        <dbReference type="EMBL" id="AFU97265.1"/>
    </source>
</evidence>
<keyword evidence="1" id="KW-0732">Signal</keyword>
<dbReference type="Proteomes" id="UP000000466">
    <property type="component" value="Chromosome"/>
</dbReference>
<sequence length="567" mass="60506">MFGIQRNLLALAIATALTACGGDDGSNGINGTNGANGADGADGQDLVAAPSLIRLATLPIGSEVTGLYKTDNGELFFNVQHPSDTLAAPENLAAVGVVEGMDLDRLDKRLADVAVPADGSAEANTTQLAIGSYKVLGRAGDTYQGALPFGLGSIVNGANTQALKQSQDPDFNAFVAANADGSEGYLFTSWEDRPGAVSRMHVSRDSEGEWSVSDVMNVDFSAVMGTLINCFGTLSPWNTPLVAEENYEAENAENWNNPAYTSGYPSYTDVQLLQDYLGGTFPNPYRYGYIVEITQPTAAAPVPVKHFTLGRMAHENAVVMPDQKTVYLTDDGTDKGFYKFVATNPGDLSSGTLYAAKVTQDATSDTARAGMNLSWIELGTATNAQLETWIASYDNIDETDYVDGATSYITQAEIDDWAANGTGDDRYAFLETLRAAEAKGATVEFRKMEGININYHGAASGTLPVMYVAMSEVRSGMTDNEGDIQLTENRCGVVYRMGLDANYNTTRMEPVVVGGPYDSTAATNRCSTDGISNPDNLLVLDDGRVLIGEDTSNHENNMIWVYNPAGE</sequence>
<evidence type="ECO:0000313" key="3">
    <source>
        <dbReference type="Proteomes" id="UP000000466"/>
    </source>
</evidence>
<dbReference type="PROSITE" id="PS51257">
    <property type="entry name" value="PROKAR_LIPOPROTEIN"/>
    <property type="match status" value="1"/>
</dbReference>
<organism evidence="2 3">
    <name type="scientific">Simiduia agarivorans (strain DSM 21679 / JCM 13881 / BCRC 17597 / SA1)</name>
    <dbReference type="NCBI Taxonomy" id="1117647"/>
    <lineage>
        <taxon>Bacteria</taxon>
        <taxon>Pseudomonadati</taxon>
        <taxon>Pseudomonadota</taxon>
        <taxon>Gammaproteobacteria</taxon>
        <taxon>Cellvibrionales</taxon>
        <taxon>Cellvibrionaceae</taxon>
        <taxon>Simiduia</taxon>
    </lineage>
</organism>
<dbReference type="OrthoDB" id="9801383at2"/>
<dbReference type="KEGG" id="saga:M5M_00130"/>
<protein>
    <submittedName>
        <fullName evidence="2">Cell surface protein</fullName>
    </submittedName>
</protein>
<dbReference type="PANTHER" id="PTHR35399">
    <property type="entry name" value="SLR8030 PROTEIN"/>
    <property type="match status" value="1"/>
</dbReference>
<proteinExistence type="predicted"/>
<dbReference type="Pfam" id="PF05787">
    <property type="entry name" value="PhoX"/>
    <property type="match status" value="1"/>
</dbReference>
<dbReference type="eggNOG" id="COG3211">
    <property type="taxonomic scope" value="Bacteria"/>
</dbReference>
<reference evidence="2 3" key="1">
    <citation type="journal article" date="2013" name="Genome Announc.">
        <title>Complete genome sequence of Simiduia agarivorans SA1(T), a marine bacterium able to degrade a variety of polysaccharides.</title>
        <authorList>
            <person name="Lin S.Y."/>
            <person name="Shieh W.Y."/>
            <person name="Chen J.S."/>
            <person name="Tang S.L."/>
        </authorList>
    </citation>
    <scope>NUCLEOTIDE SEQUENCE [LARGE SCALE GENOMIC DNA]</scope>
    <source>
        <strain evidence="3">DSM 21679 / JCM 13881 / BCRC 17597 / SA1</strain>
    </source>
</reference>
<keyword evidence="3" id="KW-1185">Reference proteome</keyword>
<dbReference type="AlphaFoldDB" id="K4KGF3"/>
<evidence type="ECO:0000256" key="1">
    <source>
        <dbReference type="SAM" id="SignalP"/>
    </source>
</evidence>
<dbReference type="PANTHER" id="PTHR35399:SF2">
    <property type="entry name" value="DUF839 DOMAIN-CONTAINING PROTEIN"/>
    <property type="match status" value="1"/>
</dbReference>
<dbReference type="HOGENOM" id="CLU_015661_0_0_6"/>